<comment type="caution">
    <text evidence="4">The sequence shown here is derived from an EMBL/GenBank/DDBJ whole genome shotgun (WGS) entry which is preliminary data.</text>
</comment>
<dbReference type="EMBL" id="JANBUW010000042">
    <property type="protein sequence ID" value="KAJ2850152.1"/>
    <property type="molecule type" value="Genomic_DNA"/>
</dbReference>
<accession>A0A9W8I7N6</accession>
<reference evidence="4" key="1">
    <citation type="submission" date="2022-07" db="EMBL/GenBank/DDBJ databases">
        <title>Phylogenomic reconstructions and comparative analyses of Kickxellomycotina fungi.</title>
        <authorList>
            <person name="Reynolds N.K."/>
            <person name="Stajich J.E."/>
            <person name="Barry K."/>
            <person name="Grigoriev I.V."/>
            <person name="Crous P."/>
            <person name="Smith M.E."/>
        </authorList>
    </citation>
    <scope>NUCLEOTIDE SEQUENCE</scope>
    <source>
        <strain evidence="4">NRRL 1566</strain>
    </source>
</reference>
<protein>
    <submittedName>
        <fullName evidence="4">Uncharacterized protein</fullName>
    </submittedName>
</protein>
<evidence type="ECO:0000256" key="2">
    <source>
        <dbReference type="SAM" id="Phobius"/>
    </source>
</evidence>
<proteinExistence type="predicted"/>
<evidence type="ECO:0000256" key="3">
    <source>
        <dbReference type="SAM" id="SignalP"/>
    </source>
</evidence>
<feature type="region of interest" description="Disordered" evidence="1">
    <location>
        <begin position="75"/>
        <end position="183"/>
    </location>
</feature>
<evidence type="ECO:0000256" key="1">
    <source>
        <dbReference type="SAM" id="MobiDB-lite"/>
    </source>
</evidence>
<feature type="transmembrane region" description="Helical" evidence="2">
    <location>
        <begin position="261"/>
        <end position="283"/>
    </location>
</feature>
<feature type="compositionally biased region" description="Gly residues" evidence="1">
    <location>
        <begin position="160"/>
        <end position="171"/>
    </location>
</feature>
<name>A0A9W8I7N6_9FUNG</name>
<keyword evidence="2" id="KW-0472">Membrane</keyword>
<gene>
    <name evidence="4" type="ORF">IWW36_002109</name>
</gene>
<organism evidence="4 5">
    <name type="scientific">Coemansia brasiliensis</name>
    <dbReference type="NCBI Taxonomy" id="2650707"/>
    <lineage>
        <taxon>Eukaryota</taxon>
        <taxon>Fungi</taxon>
        <taxon>Fungi incertae sedis</taxon>
        <taxon>Zoopagomycota</taxon>
        <taxon>Kickxellomycotina</taxon>
        <taxon>Kickxellomycetes</taxon>
        <taxon>Kickxellales</taxon>
        <taxon>Kickxellaceae</taxon>
        <taxon>Coemansia</taxon>
    </lineage>
</organism>
<feature type="compositionally biased region" description="Low complexity" evidence="1">
    <location>
        <begin position="83"/>
        <end position="159"/>
    </location>
</feature>
<keyword evidence="5" id="KW-1185">Reference proteome</keyword>
<feature type="signal peptide" evidence="3">
    <location>
        <begin position="1"/>
        <end position="24"/>
    </location>
</feature>
<keyword evidence="2" id="KW-0812">Transmembrane</keyword>
<feature type="chain" id="PRO_5040912756" evidence="3">
    <location>
        <begin position="25"/>
        <end position="284"/>
    </location>
</feature>
<keyword evidence="3" id="KW-0732">Signal</keyword>
<evidence type="ECO:0000313" key="5">
    <source>
        <dbReference type="Proteomes" id="UP001139887"/>
    </source>
</evidence>
<dbReference type="Proteomes" id="UP001139887">
    <property type="component" value="Unassembled WGS sequence"/>
</dbReference>
<sequence length="284" mass="28121">MRPSSQLPSVAVAVLTSMAVFCRAEDADHHAELGRRQNLGGVATTSTPIAGADTATDTGLAPTADTLTAADTTDTAVLPGTETPTHAPTPTPTTTLQQVPPTTTTPTPAAPTTTHTNPPAQATTTTPLATTTPTPKPTVTSKTTPPADTTSTTSTTHPPGGMGAAGGGGGAPPANTSPAPANVITATQGSGGILDYGSCVEFESQCNSLCSYGIYSMNCVDGGICLCYDEDPNATTDSDGSEVDGSDTSISGASGSYFAQLSIWGISATALPALAALAVTGAFF</sequence>
<keyword evidence="2" id="KW-1133">Transmembrane helix</keyword>
<feature type="compositionally biased region" description="Low complexity" evidence="1">
    <location>
        <begin position="172"/>
        <end position="181"/>
    </location>
</feature>
<dbReference type="OrthoDB" id="5597717at2759"/>
<evidence type="ECO:0000313" key="4">
    <source>
        <dbReference type="EMBL" id="KAJ2850152.1"/>
    </source>
</evidence>
<dbReference type="AlphaFoldDB" id="A0A9W8I7N6"/>